<dbReference type="OrthoDB" id="4457at2759"/>
<dbReference type="CDD" id="cd00496">
    <property type="entry name" value="PheRS_alpha_core"/>
    <property type="match status" value="1"/>
</dbReference>
<dbReference type="PANTHER" id="PTHR11538">
    <property type="entry name" value="PHENYLALANYL-TRNA SYNTHETASE"/>
    <property type="match status" value="1"/>
</dbReference>
<evidence type="ECO:0000256" key="10">
    <source>
        <dbReference type="ARBA" id="ARBA00023146"/>
    </source>
</evidence>
<evidence type="ECO:0000256" key="11">
    <source>
        <dbReference type="ARBA" id="ARBA00031194"/>
    </source>
</evidence>
<dbReference type="Pfam" id="PF03147">
    <property type="entry name" value="FDX-ACB"/>
    <property type="match status" value="1"/>
</dbReference>
<evidence type="ECO:0000256" key="2">
    <source>
        <dbReference type="ARBA" id="ARBA00008226"/>
    </source>
</evidence>
<evidence type="ECO:0000256" key="3">
    <source>
        <dbReference type="ARBA" id="ARBA00012814"/>
    </source>
</evidence>
<organism evidence="16 17">
    <name type="scientific">Carpinus fangiana</name>
    <dbReference type="NCBI Taxonomy" id="176857"/>
    <lineage>
        <taxon>Eukaryota</taxon>
        <taxon>Viridiplantae</taxon>
        <taxon>Streptophyta</taxon>
        <taxon>Embryophyta</taxon>
        <taxon>Tracheophyta</taxon>
        <taxon>Spermatophyta</taxon>
        <taxon>Magnoliopsida</taxon>
        <taxon>eudicotyledons</taxon>
        <taxon>Gunneridae</taxon>
        <taxon>Pentapetalae</taxon>
        <taxon>rosids</taxon>
        <taxon>fabids</taxon>
        <taxon>Fagales</taxon>
        <taxon>Betulaceae</taxon>
        <taxon>Carpinus</taxon>
    </lineage>
</organism>
<dbReference type="GO" id="GO:0004826">
    <property type="term" value="F:phenylalanine-tRNA ligase activity"/>
    <property type="evidence" value="ECO:0007669"/>
    <property type="project" value="UniProtKB-EC"/>
</dbReference>
<dbReference type="SUPFAM" id="SSF54991">
    <property type="entry name" value="Anticodon-binding domain of PheRS"/>
    <property type="match status" value="1"/>
</dbReference>
<comment type="similarity">
    <text evidence="2">Belongs to the class-II aminoacyl-tRNA synthetase family.</text>
</comment>
<reference evidence="16 17" key="1">
    <citation type="submission" date="2019-06" db="EMBL/GenBank/DDBJ databases">
        <title>A chromosomal-level reference genome of Carpinus fangiana (Coryloideae, Betulaceae).</title>
        <authorList>
            <person name="Yang X."/>
            <person name="Wang Z."/>
            <person name="Zhang L."/>
            <person name="Hao G."/>
            <person name="Liu J."/>
            <person name="Yang Y."/>
        </authorList>
    </citation>
    <scope>NUCLEOTIDE SEQUENCE [LARGE SCALE GENOMIC DNA]</scope>
    <source>
        <strain evidence="16">Cfa_2016G</strain>
        <tissue evidence="16">Leaf</tissue>
    </source>
</reference>
<dbReference type="FunFam" id="3.30.930.10:FF:000053">
    <property type="entry name" value="Phenylalanyl-tRNA synthetase mitochondrial"/>
    <property type="match status" value="1"/>
</dbReference>
<comment type="function">
    <text evidence="13">Is responsible for the charging of tRNA(Phe) with phenylalanine in mitochondrial translation.</text>
</comment>
<evidence type="ECO:0000256" key="7">
    <source>
        <dbReference type="ARBA" id="ARBA00022917"/>
    </source>
</evidence>
<dbReference type="EC" id="6.1.1.20" evidence="3"/>
<dbReference type="GO" id="GO:0000049">
    <property type="term" value="F:tRNA binding"/>
    <property type="evidence" value="ECO:0007669"/>
    <property type="project" value="InterPro"/>
</dbReference>
<dbReference type="Pfam" id="PF01409">
    <property type="entry name" value="tRNA-synt_2d"/>
    <property type="match status" value="2"/>
</dbReference>
<protein>
    <recommendedName>
        <fullName evidence="3">phenylalanine--tRNA ligase</fullName>
        <ecNumber evidence="3">6.1.1.20</ecNumber>
    </recommendedName>
    <alternativeName>
        <fullName evidence="11">Phenylalanyl-tRNA synthetase</fullName>
    </alternativeName>
</protein>
<comment type="catalytic activity">
    <reaction evidence="12">
        <text>tRNA(Phe) + L-phenylalanine + ATP = L-phenylalanyl-tRNA(Phe) + AMP + diphosphate + H(+)</text>
        <dbReference type="Rhea" id="RHEA:19413"/>
        <dbReference type="Rhea" id="RHEA-COMP:9668"/>
        <dbReference type="Rhea" id="RHEA-COMP:9699"/>
        <dbReference type="ChEBI" id="CHEBI:15378"/>
        <dbReference type="ChEBI" id="CHEBI:30616"/>
        <dbReference type="ChEBI" id="CHEBI:33019"/>
        <dbReference type="ChEBI" id="CHEBI:58095"/>
        <dbReference type="ChEBI" id="CHEBI:78442"/>
        <dbReference type="ChEBI" id="CHEBI:78531"/>
        <dbReference type="ChEBI" id="CHEBI:456215"/>
        <dbReference type="EC" id="6.1.1.20"/>
    </reaction>
</comment>
<sequence length="486" mass="54692">MLLRSPYRTGLSRRVCSFIPASPSGLSSSCGAAVRITLRHASSTSNHDPSQKGEVTIAGRKYPTDSWMNTPPQILSAVARKLHLQPDHPLTITRKLIESRFPGYKYYNDLFPVVTTAQNFDSLGFPPDHPGRSKTDTYYLNKDTVLRTHTSAHQDDTFRANASAGFLISADVYRRDAVDRSHYPIFHQMEGAHMWDRAQHGGNIAAAARAALAQLPRHDVAVEDPNPTVHPERNPLQPEHTLEEVEAVAAHLKRSLEAVVVEIFSRARDAAAACGDAAAASEEPLRVRWVEAYFPFTSPSWELEIFWQGDWLEVLGCGVVQQQLLKQGDVPSQVGWAFGIGLERIAMLLFNIPDIRLFWSQDQRFLSQFSESRPVQRFVPFSKYPECYKDVSFWLKGTSAAGGGSKASVQDFHENDVMEIVREIAGDLVEDVRLTDEFTHPKTRRRSMCYRINYRSLERTLTNEEINDLHGKICASMVEKLGVDIR</sequence>
<keyword evidence="4" id="KW-0436">Ligase</keyword>
<evidence type="ECO:0000259" key="15">
    <source>
        <dbReference type="PROSITE" id="PS51447"/>
    </source>
</evidence>
<dbReference type="InterPro" id="IPR006195">
    <property type="entry name" value="aa-tRNA-synth_II"/>
</dbReference>
<keyword evidence="17" id="KW-1185">Reference proteome</keyword>
<keyword evidence="10" id="KW-0030">Aminoacyl-tRNA synthetase</keyword>
<evidence type="ECO:0000256" key="4">
    <source>
        <dbReference type="ARBA" id="ARBA00022598"/>
    </source>
</evidence>
<dbReference type="Gene3D" id="3.30.930.10">
    <property type="entry name" value="Bira Bifunctional Protein, Domain 2"/>
    <property type="match status" value="1"/>
</dbReference>
<dbReference type="GO" id="GO:0005524">
    <property type="term" value="F:ATP binding"/>
    <property type="evidence" value="ECO:0007669"/>
    <property type="project" value="UniProtKB-KW"/>
</dbReference>
<gene>
    <name evidence="16" type="ORF">FH972_025715</name>
</gene>
<dbReference type="InterPro" id="IPR045864">
    <property type="entry name" value="aa-tRNA-synth_II/BPL/LPL"/>
</dbReference>
<keyword evidence="8" id="KW-0809">Transit peptide</keyword>
<dbReference type="PROSITE" id="PS50862">
    <property type="entry name" value="AA_TRNA_LIGASE_II"/>
    <property type="match status" value="1"/>
</dbReference>
<dbReference type="InterPro" id="IPR036690">
    <property type="entry name" value="Fdx_antiC-bd_sf"/>
</dbReference>
<evidence type="ECO:0000259" key="14">
    <source>
        <dbReference type="PROSITE" id="PS50862"/>
    </source>
</evidence>
<name>A0A5N6L1T8_9ROSI</name>
<feature type="domain" description="FDX-ACB" evidence="15">
    <location>
        <begin position="382"/>
        <end position="486"/>
    </location>
</feature>
<dbReference type="Proteomes" id="UP000327013">
    <property type="component" value="Unassembled WGS sequence"/>
</dbReference>
<dbReference type="PROSITE" id="PS51257">
    <property type="entry name" value="PROKAR_LIPOPROTEIN"/>
    <property type="match status" value="1"/>
</dbReference>
<comment type="subcellular location">
    <subcellularLocation>
        <location evidence="1">Mitochondrion matrix</location>
    </subcellularLocation>
</comment>
<proteinExistence type="inferred from homology"/>
<evidence type="ECO:0000313" key="17">
    <source>
        <dbReference type="Proteomes" id="UP000327013"/>
    </source>
</evidence>
<evidence type="ECO:0000256" key="9">
    <source>
        <dbReference type="ARBA" id="ARBA00023128"/>
    </source>
</evidence>
<dbReference type="PANTHER" id="PTHR11538:SF41">
    <property type="entry name" value="PHENYLALANINE--TRNA LIGASE, MITOCHONDRIAL"/>
    <property type="match status" value="1"/>
</dbReference>
<evidence type="ECO:0000256" key="5">
    <source>
        <dbReference type="ARBA" id="ARBA00022741"/>
    </source>
</evidence>
<comment type="caution">
    <text evidence="16">The sequence shown here is derived from an EMBL/GenBank/DDBJ whole genome shotgun (WGS) entry which is preliminary data.</text>
</comment>
<dbReference type="PROSITE" id="PS51447">
    <property type="entry name" value="FDX_ACB"/>
    <property type="match status" value="1"/>
</dbReference>
<dbReference type="AlphaFoldDB" id="A0A5N6L1T8"/>
<keyword evidence="5" id="KW-0547">Nucleotide-binding</keyword>
<evidence type="ECO:0000256" key="13">
    <source>
        <dbReference type="ARBA" id="ARBA00057761"/>
    </source>
</evidence>
<dbReference type="InterPro" id="IPR005121">
    <property type="entry name" value="Fdx_antiC-bd"/>
</dbReference>
<evidence type="ECO:0000256" key="6">
    <source>
        <dbReference type="ARBA" id="ARBA00022840"/>
    </source>
</evidence>
<dbReference type="EMBL" id="VIBQ01000066">
    <property type="protein sequence ID" value="KAB8576187.1"/>
    <property type="molecule type" value="Genomic_DNA"/>
</dbReference>
<evidence type="ECO:0000313" key="16">
    <source>
        <dbReference type="EMBL" id="KAB8576187.1"/>
    </source>
</evidence>
<evidence type="ECO:0000256" key="1">
    <source>
        <dbReference type="ARBA" id="ARBA00004305"/>
    </source>
</evidence>
<dbReference type="GO" id="GO:0006432">
    <property type="term" value="P:phenylalanyl-tRNA aminoacylation"/>
    <property type="evidence" value="ECO:0007669"/>
    <property type="project" value="InterPro"/>
</dbReference>
<keyword evidence="9" id="KW-0496">Mitochondrion</keyword>
<dbReference type="NCBIfam" id="TIGR00469">
    <property type="entry name" value="pheS_mito"/>
    <property type="match status" value="1"/>
</dbReference>
<dbReference type="SUPFAM" id="SSF55681">
    <property type="entry name" value="Class II aaRS and biotin synthetases"/>
    <property type="match status" value="1"/>
</dbReference>
<dbReference type="Gene3D" id="3.30.70.380">
    <property type="entry name" value="Ferrodoxin-fold anticodon-binding domain"/>
    <property type="match status" value="1"/>
</dbReference>
<dbReference type="InterPro" id="IPR002319">
    <property type="entry name" value="Phenylalanyl-tRNA_Synthase"/>
</dbReference>
<feature type="domain" description="Aminoacyl-transfer RNA synthetases class-II family profile" evidence="14">
    <location>
        <begin position="94"/>
        <end position="380"/>
    </location>
</feature>
<evidence type="ECO:0000256" key="12">
    <source>
        <dbReference type="ARBA" id="ARBA00049255"/>
    </source>
</evidence>
<keyword evidence="6" id="KW-0067">ATP-binding</keyword>
<keyword evidence="7" id="KW-0648">Protein biosynthesis</keyword>
<dbReference type="SMART" id="SM00896">
    <property type="entry name" value="FDX-ACB"/>
    <property type="match status" value="1"/>
</dbReference>
<dbReference type="GO" id="GO:0005759">
    <property type="term" value="C:mitochondrial matrix"/>
    <property type="evidence" value="ECO:0007669"/>
    <property type="project" value="UniProtKB-SubCell"/>
</dbReference>
<dbReference type="FunFam" id="3.30.70.380:FF:000002">
    <property type="entry name" value="phenylalanine--tRNA ligase, mitochondrial"/>
    <property type="match status" value="1"/>
</dbReference>
<evidence type="ECO:0000256" key="8">
    <source>
        <dbReference type="ARBA" id="ARBA00022946"/>
    </source>
</evidence>
<accession>A0A5N6L1T8</accession>
<dbReference type="InterPro" id="IPR004530">
    <property type="entry name" value="Phe-tRNA-synth_IIc_mito"/>
</dbReference>